<dbReference type="EMBL" id="JABEQF010000006">
    <property type="protein sequence ID" value="MBB2190451.1"/>
    <property type="molecule type" value="Genomic_DNA"/>
</dbReference>
<evidence type="ECO:0000313" key="2">
    <source>
        <dbReference type="EMBL" id="MBB2190451.1"/>
    </source>
</evidence>
<reference evidence="2 3" key="1">
    <citation type="submission" date="2020-04" db="EMBL/GenBank/DDBJ databases">
        <title>Description of novel Gluconacetobacter.</title>
        <authorList>
            <person name="Sombolestani A."/>
        </authorList>
    </citation>
    <scope>NUCLEOTIDE SEQUENCE [LARGE SCALE GENOMIC DNA]</scope>
    <source>
        <strain evidence="2 3">LMG 21311</strain>
    </source>
</reference>
<sequence>MPLFACLLARRHRSRPIVLPAACAVMLGLAGARGTGAAPRDIAGQHAAPAPAFAQVGTYDLSAGPDRPPSPREVKRLPPHRGTISTLIPLSSLDRPAPRPEDITVQGRRTRYTAAPVAPVADADGPNCKDIRFSVLGRKIGMRACLGGMARDGVDPNTGADVSRFGEAYMDSSIVGRGLAPHGH</sequence>
<keyword evidence="3" id="KW-1185">Reference proteome</keyword>
<gene>
    <name evidence="2" type="ORF">HLH34_10835</name>
</gene>
<organism evidence="2 3">
    <name type="scientific">Gluconacetobacter azotocaptans</name>
    <dbReference type="NCBI Taxonomy" id="142834"/>
    <lineage>
        <taxon>Bacteria</taxon>
        <taxon>Pseudomonadati</taxon>
        <taxon>Pseudomonadota</taxon>
        <taxon>Alphaproteobacteria</taxon>
        <taxon>Acetobacterales</taxon>
        <taxon>Acetobacteraceae</taxon>
        <taxon>Gluconacetobacter</taxon>
    </lineage>
</organism>
<dbReference type="Proteomes" id="UP000555756">
    <property type="component" value="Unassembled WGS sequence"/>
</dbReference>
<comment type="caution">
    <text evidence="2">The sequence shown here is derived from an EMBL/GenBank/DDBJ whole genome shotgun (WGS) entry which is preliminary data.</text>
</comment>
<dbReference type="RefSeq" id="WP_183119574.1">
    <property type="nucleotide sequence ID" value="NZ_JABEQF010000006.1"/>
</dbReference>
<protein>
    <submittedName>
        <fullName evidence="2">Uncharacterized protein</fullName>
    </submittedName>
</protein>
<evidence type="ECO:0000256" key="1">
    <source>
        <dbReference type="SAM" id="MobiDB-lite"/>
    </source>
</evidence>
<dbReference type="AlphaFoldDB" id="A0A7W4JT59"/>
<evidence type="ECO:0000313" key="3">
    <source>
        <dbReference type="Proteomes" id="UP000555756"/>
    </source>
</evidence>
<accession>A0A7W4JT59</accession>
<name>A0A7W4JT59_9PROT</name>
<feature type="region of interest" description="Disordered" evidence="1">
    <location>
        <begin position="58"/>
        <end position="80"/>
    </location>
</feature>
<proteinExistence type="predicted"/>